<evidence type="ECO:0000256" key="5">
    <source>
        <dbReference type="ARBA" id="ARBA00023204"/>
    </source>
</evidence>
<evidence type="ECO:0000256" key="4">
    <source>
        <dbReference type="ARBA" id="ARBA00023172"/>
    </source>
</evidence>
<keyword evidence="5 7" id="KW-0234">DNA repair</keyword>
<dbReference type="NCBIfam" id="TIGR00613">
    <property type="entry name" value="reco"/>
    <property type="match status" value="1"/>
</dbReference>
<dbReference type="AlphaFoldDB" id="A0A174F2Q4"/>
<feature type="domain" description="DNA replication/recombination mediator RecO N-terminal" evidence="8">
    <location>
        <begin position="4"/>
        <end position="80"/>
    </location>
</feature>
<keyword evidence="3 7" id="KW-0227">DNA damage</keyword>
<dbReference type="InterPro" id="IPR037278">
    <property type="entry name" value="ARFGAP/RecO"/>
</dbReference>
<dbReference type="HAMAP" id="MF_00201">
    <property type="entry name" value="RecO"/>
    <property type="match status" value="1"/>
</dbReference>
<name>A0A174F2Q4_9FIRM</name>
<dbReference type="InterPro" id="IPR022572">
    <property type="entry name" value="DNA_rep/recomb_RecO_N"/>
</dbReference>
<evidence type="ECO:0000256" key="7">
    <source>
        <dbReference type="HAMAP-Rule" id="MF_00201"/>
    </source>
</evidence>
<dbReference type="GO" id="GO:0006302">
    <property type="term" value="P:double-strand break repair"/>
    <property type="evidence" value="ECO:0007669"/>
    <property type="project" value="TreeGrafter"/>
</dbReference>
<dbReference type="Pfam" id="PF11967">
    <property type="entry name" value="RecO_N"/>
    <property type="match status" value="1"/>
</dbReference>
<dbReference type="PANTHER" id="PTHR33991:SF1">
    <property type="entry name" value="DNA REPAIR PROTEIN RECO"/>
    <property type="match status" value="1"/>
</dbReference>
<comment type="function">
    <text evidence="7">Involved in DNA repair and RecF pathway recombination.</text>
</comment>
<dbReference type="GO" id="GO:0006310">
    <property type="term" value="P:DNA recombination"/>
    <property type="evidence" value="ECO:0007669"/>
    <property type="project" value="UniProtKB-UniRule"/>
</dbReference>
<evidence type="ECO:0000256" key="3">
    <source>
        <dbReference type="ARBA" id="ARBA00022763"/>
    </source>
</evidence>
<dbReference type="EMBL" id="CYYV01000009">
    <property type="protein sequence ID" value="CUO43837.1"/>
    <property type="molecule type" value="Genomic_DNA"/>
</dbReference>
<dbReference type="Proteomes" id="UP000095706">
    <property type="component" value="Unassembled WGS sequence"/>
</dbReference>
<evidence type="ECO:0000256" key="2">
    <source>
        <dbReference type="ARBA" id="ARBA00021310"/>
    </source>
</evidence>
<dbReference type="PANTHER" id="PTHR33991">
    <property type="entry name" value="DNA REPAIR PROTEIN RECO"/>
    <property type="match status" value="1"/>
</dbReference>
<evidence type="ECO:0000313" key="10">
    <source>
        <dbReference type="Proteomes" id="UP000095706"/>
    </source>
</evidence>
<evidence type="ECO:0000313" key="9">
    <source>
        <dbReference type="EMBL" id="CUO43837.1"/>
    </source>
</evidence>
<dbReference type="SUPFAM" id="SSF50249">
    <property type="entry name" value="Nucleic acid-binding proteins"/>
    <property type="match status" value="1"/>
</dbReference>
<sequence>MREPINVSGMVLSASPVGEYDKRVVILTRELGKITAFARGARRMKSPLMAVSNPFVFGEFQVYEGRDSYTLSSANIKEYFLDLAQMQPGVYYGFYFLELAEYFGQEGNDETQMLNLLYVTMNAIRRGKQDLRLVRCIFELRTITISGEAPQMFSCMECSTKENLTVFSLRDSAIYCPNCGKTIRDPWPLQPGTVLACRYIIAAPLAKLYGFTVNEEILDELERLLRAYLHRYVEKKMKTLQILDVMK</sequence>
<dbReference type="InterPro" id="IPR042242">
    <property type="entry name" value="RecO_C"/>
</dbReference>
<dbReference type="SUPFAM" id="SSF57863">
    <property type="entry name" value="ArfGap/RecO-like zinc finger"/>
    <property type="match status" value="1"/>
</dbReference>
<keyword evidence="4 7" id="KW-0233">DNA recombination</keyword>
<protein>
    <recommendedName>
        <fullName evidence="2 7">DNA repair protein RecO</fullName>
    </recommendedName>
    <alternativeName>
        <fullName evidence="6 7">Recombination protein O</fullName>
    </alternativeName>
</protein>
<dbReference type="InterPro" id="IPR012340">
    <property type="entry name" value="NA-bd_OB-fold"/>
</dbReference>
<evidence type="ECO:0000259" key="8">
    <source>
        <dbReference type="Pfam" id="PF11967"/>
    </source>
</evidence>
<dbReference type="Gene3D" id="2.40.50.140">
    <property type="entry name" value="Nucleic acid-binding proteins"/>
    <property type="match status" value="1"/>
</dbReference>
<reference evidence="9 10" key="1">
    <citation type="submission" date="2015-09" db="EMBL/GenBank/DDBJ databases">
        <authorList>
            <consortium name="Pathogen Informatics"/>
        </authorList>
    </citation>
    <scope>NUCLEOTIDE SEQUENCE [LARGE SCALE GENOMIC DNA]</scope>
    <source>
        <strain evidence="9 10">2789STDY5608849</strain>
    </source>
</reference>
<gene>
    <name evidence="7 9" type="primary">recO</name>
    <name evidence="9" type="ORF">ERS852406_01963</name>
</gene>
<dbReference type="Pfam" id="PF02565">
    <property type="entry name" value="RecO_C"/>
    <property type="match status" value="1"/>
</dbReference>
<comment type="similarity">
    <text evidence="1 7">Belongs to the RecO family.</text>
</comment>
<dbReference type="RefSeq" id="WP_055227901.1">
    <property type="nucleotide sequence ID" value="NZ_CAXSRP010000009.1"/>
</dbReference>
<evidence type="ECO:0000256" key="1">
    <source>
        <dbReference type="ARBA" id="ARBA00007452"/>
    </source>
</evidence>
<accession>A0A174F2Q4</accession>
<organism evidence="9 10">
    <name type="scientific">Fusicatenibacter saccharivorans</name>
    <dbReference type="NCBI Taxonomy" id="1150298"/>
    <lineage>
        <taxon>Bacteria</taxon>
        <taxon>Bacillati</taxon>
        <taxon>Bacillota</taxon>
        <taxon>Clostridia</taxon>
        <taxon>Lachnospirales</taxon>
        <taxon>Lachnospiraceae</taxon>
        <taxon>Fusicatenibacter</taxon>
    </lineage>
</organism>
<dbReference type="Gene3D" id="1.20.1440.120">
    <property type="entry name" value="Recombination protein O, C-terminal domain"/>
    <property type="match status" value="1"/>
</dbReference>
<evidence type="ECO:0000256" key="6">
    <source>
        <dbReference type="ARBA" id="ARBA00033409"/>
    </source>
</evidence>
<proteinExistence type="inferred from homology"/>
<dbReference type="InterPro" id="IPR003717">
    <property type="entry name" value="RecO"/>
</dbReference>
<dbReference type="GO" id="GO:0043590">
    <property type="term" value="C:bacterial nucleoid"/>
    <property type="evidence" value="ECO:0007669"/>
    <property type="project" value="TreeGrafter"/>
</dbReference>